<dbReference type="STRING" id="453304.ATC03_04335"/>
<evidence type="ECO:0008006" key="3">
    <source>
        <dbReference type="Google" id="ProtNLM"/>
    </source>
</evidence>
<reference evidence="1 2" key="1">
    <citation type="journal article" date="2016" name="Int. J. Syst. Evol. Microbiol.">
        <title>Agromyces aureus sp. nov., isolated from the rhizosphere of Salix caprea L. grown in a heavy-metal-contaminated soil.</title>
        <authorList>
            <person name="Corretto E."/>
            <person name="Antonielli L."/>
            <person name="Sessitsch A."/>
            <person name="Compant S."/>
            <person name="Gorfer M."/>
            <person name="Kuffner M."/>
            <person name="Brader G."/>
        </authorList>
    </citation>
    <scope>NUCLEOTIDE SEQUENCE [LARGE SCALE GENOMIC DNA]</scope>
    <source>
        <strain evidence="1 2">AR33</strain>
    </source>
</reference>
<evidence type="ECO:0000313" key="2">
    <source>
        <dbReference type="Proteomes" id="UP000078437"/>
    </source>
</evidence>
<dbReference type="InterPro" id="IPR009351">
    <property type="entry name" value="AlkZ-like"/>
</dbReference>
<reference evidence="2" key="2">
    <citation type="submission" date="2016-01" db="EMBL/GenBank/DDBJ databases">
        <title>Complete genome sequence of Agromyces aureus AR33T and comparison with related organisms.</title>
        <authorList>
            <person name="Corretto E."/>
            <person name="Antonielli L."/>
            <person name="Sessitsch A."/>
            <person name="Brader G."/>
        </authorList>
    </citation>
    <scope>NUCLEOTIDE SEQUENCE [LARGE SCALE GENOMIC DNA]</scope>
    <source>
        <strain evidence="2">AR33</strain>
    </source>
</reference>
<dbReference type="KEGG" id="agy:ATC03_04335"/>
<dbReference type="EMBL" id="CP013979">
    <property type="protein sequence ID" value="ANJ26074.1"/>
    <property type="molecule type" value="Genomic_DNA"/>
</dbReference>
<dbReference type="PANTHER" id="PTHR38479:SF2">
    <property type="entry name" value="WINGED HELIX DNA-BINDING DOMAIN-CONTAINING PROTEIN"/>
    <property type="match status" value="1"/>
</dbReference>
<accession>A0A191WD21</accession>
<dbReference type="Proteomes" id="UP000078437">
    <property type="component" value="Chromosome"/>
</dbReference>
<organism evidence="1 2">
    <name type="scientific">Agromyces aureus</name>
    <dbReference type="NCBI Taxonomy" id="453304"/>
    <lineage>
        <taxon>Bacteria</taxon>
        <taxon>Bacillati</taxon>
        <taxon>Actinomycetota</taxon>
        <taxon>Actinomycetes</taxon>
        <taxon>Micrococcales</taxon>
        <taxon>Microbacteriaceae</taxon>
        <taxon>Agromyces</taxon>
    </lineage>
</organism>
<keyword evidence="2" id="KW-1185">Reference proteome</keyword>
<evidence type="ECO:0000313" key="1">
    <source>
        <dbReference type="EMBL" id="ANJ26074.1"/>
    </source>
</evidence>
<dbReference type="AlphaFoldDB" id="A0A191WD21"/>
<protein>
    <recommendedName>
        <fullName evidence="3">Winged helix DNA-binding domain-containing protein</fullName>
    </recommendedName>
</protein>
<dbReference type="PANTHER" id="PTHR38479">
    <property type="entry name" value="LMO0824 PROTEIN"/>
    <property type="match status" value="1"/>
</dbReference>
<proteinExistence type="predicted"/>
<name>A0A191WD21_9MICO</name>
<gene>
    <name evidence="1" type="ORF">ATC03_04335</name>
</gene>
<sequence length="371" mass="40490">MFTDGGAEYAANMTTDRELARWRLRSQRLAAPSGTAEEVVRALGAVQAENASQSAWAVATRTASPAQDDLAGALADGRVLRLHVLRSTWHYVHADDALWLQELTRPRVMPIFEQQLQPIADRVEALGEVVEAMLAESPDRTRPEVAAALAERGEELTGQQLMLLLGRLEVLGLVCSGAPRDGEHTYALLADRVPDARRLDRDEALAELALRYFASHGPATARDLAYWATLTVTDVRRGIAAVVDRLDSFEHDGRTYWHASGDLPTSAAPTDDEPAGHLLQVLDEMYRGYQDSRWVLDAAGVVPRAREAAIGMALVDAQLVAAMKRTLTASSVKFAVQPYRGLAPREVDAVEQAAVRYGAFLGLEARVEFDG</sequence>
<dbReference type="Pfam" id="PF06224">
    <property type="entry name" value="AlkZ-like"/>
    <property type="match status" value="1"/>
</dbReference>